<gene>
    <name evidence="7" type="ORF">RT717_14510</name>
</gene>
<dbReference type="PANTHER" id="PTHR30250">
    <property type="entry name" value="PST FAMILY PREDICTED COLANIC ACID TRANSPORTER"/>
    <property type="match status" value="1"/>
</dbReference>
<evidence type="ECO:0000256" key="4">
    <source>
        <dbReference type="ARBA" id="ARBA00022989"/>
    </source>
</evidence>
<dbReference type="PANTHER" id="PTHR30250:SF11">
    <property type="entry name" value="O-ANTIGEN TRANSPORTER-RELATED"/>
    <property type="match status" value="1"/>
</dbReference>
<protein>
    <submittedName>
        <fullName evidence="7">Polysaccharide biosynthesis C-terminal domain-containing protein</fullName>
    </submittedName>
</protein>
<feature type="transmembrane region" description="Helical" evidence="6">
    <location>
        <begin position="166"/>
        <end position="187"/>
    </location>
</feature>
<feature type="transmembrane region" description="Helical" evidence="6">
    <location>
        <begin position="140"/>
        <end position="160"/>
    </location>
</feature>
<dbReference type="RefSeq" id="WP_317487102.1">
    <property type="nucleotide sequence ID" value="NZ_CP136051.1"/>
</dbReference>
<keyword evidence="2" id="KW-1003">Cell membrane</keyword>
<feature type="transmembrane region" description="Helical" evidence="6">
    <location>
        <begin position="12"/>
        <end position="32"/>
    </location>
</feature>
<reference evidence="7 8" key="1">
    <citation type="journal article" date="2023" name="Microbiol. Resour. Announc.">
        <title>Complete Genome Sequence of Imperialibacter roseus strain P4T.</title>
        <authorList>
            <person name="Tizabi D.R."/>
            <person name="Bachvaroff T."/>
            <person name="Hill R.T."/>
        </authorList>
    </citation>
    <scope>NUCLEOTIDE SEQUENCE [LARGE SCALE GENOMIC DNA]</scope>
    <source>
        <strain evidence="7 8">P4T</strain>
    </source>
</reference>
<feature type="transmembrane region" description="Helical" evidence="6">
    <location>
        <begin position="353"/>
        <end position="373"/>
    </location>
</feature>
<feature type="transmembrane region" description="Helical" evidence="6">
    <location>
        <begin position="82"/>
        <end position="104"/>
    </location>
</feature>
<feature type="transmembrane region" description="Helical" evidence="6">
    <location>
        <begin position="38"/>
        <end position="57"/>
    </location>
</feature>
<feature type="transmembrane region" description="Helical" evidence="6">
    <location>
        <begin position="321"/>
        <end position="341"/>
    </location>
</feature>
<organism evidence="7 8">
    <name type="scientific">Imperialibacter roseus</name>
    <dbReference type="NCBI Taxonomy" id="1324217"/>
    <lineage>
        <taxon>Bacteria</taxon>
        <taxon>Pseudomonadati</taxon>
        <taxon>Bacteroidota</taxon>
        <taxon>Cytophagia</taxon>
        <taxon>Cytophagales</taxon>
        <taxon>Flammeovirgaceae</taxon>
        <taxon>Imperialibacter</taxon>
    </lineage>
</organism>
<dbReference type="InterPro" id="IPR050833">
    <property type="entry name" value="Poly_Biosynth_Transport"/>
</dbReference>
<accession>A0ABZ0IJF1</accession>
<keyword evidence="8" id="KW-1185">Reference proteome</keyword>
<evidence type="ECO:0000256" key="2">
    <source>
        <dbReference type="ARBA" id="ARBA00022475"/>
    </source>
</evidence>
<evidence type="ECO:0000313" key="7">
    <source>
        <dbReference type="EMBL" id="WOK04289.1"/>
    </source>
</evidence>
<feature type="transmembrane region" description="Helical" evidence="6">
    <location>
        <begin position="290"/>
        <end position="309"/>
    </location>
</feature>
<evidence type="ECO:0000256" key="6">
    <source>
        <dbReference type="SAM" id="Phobius"/>
    </source>
</evidence>
<keyword evidence="5 6" id="KW-0472">Membrane</keyword>
<keyword evidence="4 6" id="KW-1133">Transmembrane helix</keyword>
<keyword evidence="3 6" id="KW-0812">Transmembrane</keyword>
<dbReference type="EMBL" id="CP136051">
    <property type="protein sequence ID" value="WOK04289.1"/>
    <property type="molecule type" value="Genomic_DNA"/>
</dbReference>
<proteinExistence type="predicted"/>
<sequence>MISFRNKIWSLLNNGIEFALGIGLVAAITRMYSTEDTGAWFLFIAIFAMAGSLRDALIQSAMVKSTAGITGSSAHSSLKTNLTVMISFELVTSLVIVVVSLFLGTILGKFLLFYPLYAIPNAWFRWQVFYLRSQLQIKEIFITNLLNLCTIIVLFVLLYLNKAEVIYLVPTMGAGSIAGGIFASFFLPYRQIIKATTAKENLKLIRHFGFFAMLREATSAVSSRISLFYSSALLSLQQTAFLGVSQRFSQIALLPNNAFQSILFPSLVMHVNKGDLKAAKHTFEDSIAQLLAFTIPFAITGVFLSPFILELVSGPEYRQSWSILAIYLLLATIITPFGAAFGSMVTAMGKPQMAFRIVLVNSILNIGIGYLLMSVIGLMGAPLSMAVTELGGFIWIGTILKKEADISIVSTFAKIPGIYLKSTGKVLGLLKKSEAPIKTTEVIK</sequence>
<name>A0ABZ0IJF1_9BACT</name>
<feature type="transmembrane region" description="Helical" evidence="6">
    <location>
        <begin position="110"/>
        <end position="128"/>
    </location>
</feature>
<comment type="subcellular location">
    <subcellularLocation>
        <location evidence="1">Cell membrane</location>
        <topology evidence="1">Multi-pass membrane protein</topology>
    </subcellularLocation>
</comment>
<dbReference type="Proteomes" id="UP001302349">
    <property type="component" value="Chromosome"/>
</dbReference>
<evidence type="ECO:0000256" key="1">
    <source>
        <dbReference type="ARBA" id="ARBA00004651"/>
    </source>
</evidence>
<evidence type="ECO:0000256" key="5">
    <source>
        <dbReference type="ARBA" id="ARBA00023136"/>
    </source>
</evidence>
<evidence type="ECO:0000313" key="8">
    <source>
        <dbReference type="Proteomes" id="UP001302349"/>
    </source>
</evidence>
<evidence type="ECO:0000256" key="3">
    <source>
        <dbReference type="ARBA" id="ARBA00022692"/>
    </source>
</evidence>